<dbReference type="RefSeq" id="WP_156683767.1">
    <property type="nucleotide sequence ID" value="NZ_CABWIB010000001.1"/>
</dbReference>
<proteinExistence type="inferred from homology"/>
<keyword evidence="7" id="KW-0132">Cell division</keyword>
<comment type="function">
    <text evidence="7">Catalyzes the initial step of the lipid cycle reactions in the biosynthesis of the cell wall peptidoglycan: transfers peptidoglycan precursor phospho-MurNAc-pentapeptide from UDP-MurNAc-pentapeptide onto the lipid carrier undecaprenyl phosphate, yielding undecaprenyl-pyrophosphoryl-MurNAc-pentapeptide, known as lipid I.</text>
</comment>
<dbReference type="UniPathway" id="UPA00219"/>
<keyword evidence="6 7" id="KW-0472">Membrane</keyword>
<dbReference type="PANTHER" id="PTHR22926">
    <property type="entry name" value="PHOSPHO-N-ACETYLMURAMOYL-PENTAPEPTIDE-TRANSFERASE"/>
    <property type="match status" value="1"/>
</dbReference>
<feature type="transmembrane region" description="Helical" evidence="7">
    <location>
        <begin position="97"/>
        <end position="113"/>
    </location>
</feature>
<comment type="cofactor">
    <cofactor evidence="7 9">
        <name>Mg(2+)</name>
        <dbReference type="ChEBI" id="CHEBI:18420"/>
    </cofactor>
</comment>
<comment type="similarity">
    <text evidence="2 7">Belongs to the glycosyltransferase 4 family. MraY subfamily.</text>
</comment>
<reference evidence="10 11" key="1">
    <citation type="submission" date="2019-10" db="EMBL/GenBank/DDBJ databases">
        <authorList>
            <person name="Blom J."/>
        </authorList>
    </citation>
    <scope>NUCLEOTIDE SEQUENCE [LARGE SCALE GENOMIC DNA]</scope>
    <source>
        <strain evidence="10 11">ES3154-GLU</strain>
    </source>
</reference>
<comment type="subcellular location">
    <subcellularLocation>
        <location evidence="7">Cell membrane</location>
        <topology evidence="7">Multi-pass membrane protein</topology>
    </subcellularLocation>
    <subcellularLocation>
        <location evidence="1">Membrane</location>
        <topology evidence="1">Multi-pass membrane protein</topology>
    </subcellularLocation>
</comment>
<protein>
    <recommendedName>
        <fullName evidence="7 8">Phospho-N-acetylmuramoyl-pentapeptide-transferase</fullName>
        <ecNumber evidence="7 8">2.7.8.13</ecNumber>
    </recommendedName>
    <alternativeName>
        <fullName evidence="7">UDP-MurNAc-pentapeptide phosphotransferase</fullName>
    </alternativeName>
</protein>
<dbReference type="PANTHER" id="PTHR22926:SF5">
    <property type="entry name" value="PHOSPHO-N-ACETYLMURAMOYL-PENTAPEPTIDE-TRANSFERASE HOMOLOG"/>
    <property type="match status" value="1"/>
</dbReference>
<evidence type="ECO:0000256" key="2">
    <source>
        <dbReference type="ARBA" id="ARBA00005583"/>
    </source>
</evidence>
<feature type="transmembrane region" description="Helical" evidence="7">
    <location>
        <begin position="27"/>
        <end position="48"/>
    </location>
</feature>
<dbReference type="AlphaFoldDB" id="A0A6I8MFC8"/>
<sequence>MLYFISSKFISTYGFLRVFESTLVRGMIAFFVSLMFVIVFGNYFISYLKKIKVADKIRKEGPTTHFSKEGTPTMGGIMIILAIVIAMIFSGNFNNKFTIFLVSMTILFTSIGFTDDYFKLTKSKKGLSAKLRLLLETFMSGLAFLFIYKYGLVNKEIDFSIINPLIKNSYIYIGAILFLIFVILVVVGTSNAVNLTDGLDGLVSGPILIVSILFLVVAYLEGHREFSKYLNIYYIKGASEIAVYLSSVIGAMLGFLWYNFYPAQVFMGDTGSLTLGGMLGMIAIFLKQELLLPIAGFIFIVEVMSDIIQIFYYKKYKKRVFKMAPIHHHFELSGMSETKVTIRFWIVTIITCVIAFIILKLR</sequence>
<dbReference type="NCBIfam" id="TIGR00445">
    <property type="entry name" value="mraY"/>
    <property type="match status" value="1"/>
</dbReference>
<keyword evidence="7" id="KW-0133">Cell shape</keyword>
<dbReference type="InterPro" id="IPR018480">
    <property type="entry name" value="PNAcMuramoyl-5peptid_Trfase_CS"/>
</dbReference>
<evidence type="ECO:0000256" key="8">
    <source>
        <dbReference type="NCBIfam" id="TIGR00445"/>
    </source>
</evidence>
<keyword evidence="7 9" id="KW-0479">Metal-binding</keyword>
<feature type="transmembrane region" description="Helical" evidence="7">
    <location>
        <begin position="170"/>
        <end position="189"/>
    </location>
</feature>
<comment type="pathway">
    <text evidence="7">Cell wall biogenesis; peptidoglycan biosynthesis.</text>
</comment>
<dbReference type="InterPro" id="IPR000715">
    <property type="entry name" value="Glycosyl_transferase_4"/>
</dbReference>
<dbReference type="GO" id="GO:0046872">
    <property type="term" value="F:metal ion binding"/>
    <property type="evidence" value="ECO:0007669"/>
    <property type="project" value="UniProtKB-KW"/>
</dbReference>
<dbReference type="GO" id="GO:0009252">
    <property type="term" value="P:peptidoglycan biosynthetic process"/>
    <property type="evidence" value="ECO:0007669"/>
    <property type="project" value="UniProtKB-UniRule"/>
</dbReference>
<keyword evidence="11" id="KW-1185">Reference proteome</keyword>
<dbReference type="CDD" id="cd06852">
    <property type="entry name" value="GT_MraY"/>
    <property type="match status" value="1"/>
</dbReference>
<accession>A0A6I8MFC8</accession>
<feature type="binding site" evidence="9">
    <location>
        <position position="269"/>
    </location>
    <ligand>
        <name>Mg(2+)</name>
        <dbReference type="ChEBI" id="CHEBI:18420"/>
    </ligand>
</feature>
<feature type="transmembrane region" description="Helical" evidence="7">
    <location>
        <begin position="201"/>
        <end position="221"/>
    </location>
</feature>
<comment type="catalytic activity">
    <reaction evidence="7">
        <text>UDP-N-acetyl-alpha-D-muramoyl-L-alanyl-gamma-D-glutamyl-meso-2,6-diaminopimeloyl-D-alanyl-D-alanine + di-trans,octa-cis-undecaprenyl phosphate = di-trans,octa-cis-undecaprenyl diphospho-N-acetyl-alpha-D-muramoyl-L-alanyl-D-glutamyl-meso-2,6-diaminopimeloyl-D-alanyl-D-alanine + UMP</text>
        <dbReference type="Rhea" id="RHEA:28386"/>
        <dbReference type="ChEBI" id="CHEBI:57865"/>
        <dbReference type="ChEBI" id="CHEBI:60392"/>
        <dbReference type="ChEBI" id="CHEBI:61386"/>
        <dbReference type="ChEBI" id="CHEBI:61387"/>
        <dbReference type="EC" id="2.7.8.13"/>
    </reaction>
</comment>
<feature type="transmembrane region" description="Helical" evidence="7">
    <location>
        <begin position="292"/>
        <end position="313"/>
    </location>
</feature>
<keyword evidence="7" id="KW-0573">Peptidoglycan synthesis</keyword>
<keyword evidence="7 9" id="KW-0460">Magnesium</keyword>
<feature type="transmembrane region" description="Helical" evidence="7">
    <location>
        <begin position="133"/>
        <end position="150"/>
    </location>
</feature>
<evidence type="ECO:0000313" key="10">
    <source>
        <dbReference type="EMBL" id="VWL85797.1"/>
    </source>
</evidence>
<evidence type="ECO:0000313" key="11">
    <source>
        <dbReference type="Proteomes" id="UP000419017"/>
    </source>
</evidence>
<keyword evidence="7" id="KW-0131">Cell cycle</keyword>
<evidence type="ECO:0000256" key="1">
    <source>
        <dbReference type="ARBA" id="ARBA00004141"/>
    </source>
</evidence>
<keyword evidence="7" id="KW-0961">Cell wall biogenesis/degradation</keyword>
<dbReference type="Pfam" id="PF00953">
    <property type="entry name" value="Glycos_transf_4"/>
    <property type="match status" value="1"/>
</dbReference>
<name>A0A6I8MFC8_9FUSO</name>
<dbReference type="InterPro" id="IPR003524">
    <property type="entry name" value="PNAcMuramoyl-5peptid_Trfase"/>
</dbReference>
<keyword evidence="4 7" id="KW-0812">Transmembrane</keyword>
<dbReference type="PROSITE" id="PS01347">
    <property type="entry name" value="MRAY_1"/>
    <property type="match status" value="1"/>
</dbReference>
<feature type="transmembrane region" description="Helical" evidence="7">
    <location>
        <begin position="340"/>
        <end position="359"/>
    </location>
</feature>
<organism evidence="10 11">
    <name type="scientific">Oceanivirga miroungae</name>
    <dbReference type="NCBI Taxonomy" id="1130046"/>
    <lineage>
        <taxon>Bacteria</taxon>
        <taxon>Fusobacteriati</taxon>
        <taxon>Fusobacteriota</taxon>
        <taxon>Fusobacteriia</taxon>
        <taxon>Fusobacteriales</taxon>
        <taxon>Leptotrichiaceae</taxon>
        <taxon>Oceanivirga</taxon>
    </lineage>
</organism>
<dbReference type="GO" id="GO:0051301">
    <property type="term" value="P:cell division"/>
    <property type="evidence" value="ECO:0007669"/>
    <property type="project" value="UniProtKB-KW"/>
</dbReference>
<evidence type="ECO:0000256" key="3">
    <source>
        <dbReference type="ARBA" id="ARBA00022679"/>
    </source>
</evidence>
<evidence type="ECO:0000256" key="5">
    <source>
        <dbReference type="ARBA" id="ARBA00022989"/>
    </source>
</evidence>
<evidence type="ECO:0000256" key="4">
    <source>
        <dbReference type="ARBA" id="ARBA00022692"/>
    </source>
</evidence>
<dbReference type="GO" id="GO:0005886">
    <property type="term" value="C:plasma membrane"/>
    <property type="evidence" value="ECO:0007669"/>
    <property type="project" value="UniProtKB-SubCell"/>
</dbReference>
<dbReference type="PROSITE" id="PS01348">
    <property type="entry name" value="MRAY_2"/>
    <property type="match status" value="1"/>
</dbReference>
<keyword evidence="7" id="KW-1003">Cell membrane</keyword>
<dbReference type="Proteomes" id="UP000419017">
    <property type="component" value="Unassembled WGS sequence"/>
</dbReference>
<dbReference type="Pfam" id="PF10555">
    <property type="entry name" value="MraY_sig1"/>
    <property type="match status" value="1"/>
</dbReference>
<keyword evidence="5 7" id="KW-1133">Transmembrane helix</keyword>
<keyword evidence="3 7" id="KW-0808">Transferase</keyword>
<dbReference type="GO" id="GO:0071555">
    <property type="term" value="P:cell wall organization"/>
    <property type="evidence" value="ECO:0007669"/>
    <property type="project" value="UniProtKB-KW"/>
</dbReference>
<dbReference type="EMBL" id="CABWIB010000001">
    <property type="protein sequence ID" value="VWL85797.1"/>
    <property type="molecule type" value="Genomic_DNA"/>
</dbReference>
<evidence type="ECO:0000256" key="6">
    <source>
        <dbReference type="ARBA" id="ARBA00023136"/>
    </source>
</evidence>
<feature type="transmembrane region" description="Helical" evidence="7">
    <location>
        <begin position="69"/>
        <end position="91"/>
    </location>
</feature>
<dbReference type="EC" id="2.7.8.13" evidence="7 8"/>
<evidence type="ECO:0000256" key="7">
    <source>
        <dbReference type="HAMAP-Rule" id="MF_00038"/>
    </source>
</evidence>
<dbReference type="GO" id="GO:0008963">
    <property type="term" value="F:phospho-N-acetylmuramoyl-pentapeptide-transferase activity"/>
    <property type="evidence" value="ECO:0007669"/>
    <property type="project" value="UniProtKB-UniRule"/>
</dbReference>
<dbReference type="GO" id="GO:0008360">
    <property type="term" value="P:regulation of cell shape"/>
    <property type="evidence" value="ECO:0007669"/>
    <property type="project" value="UniProtKB-KW"/>
</dbReference>
<feature type="transmembrane region" description="Helical" evidence="7">
    <location>
        <begin position="265"/>
        <end position="286"/>
    </location>
</feature>
<feature type="binding site" evidence="9">
    <location>
        <position position="194"/>
    </location>
    <ligand>
        <name>Mg(2+)</name>
        <dbReference type="ChEBI" id="CHEBI:18420"/>
    </ligand>
</feature>
<dbReference type="HAMAP" id="MF_00038">
    <property type="entry name" value="MraY"/>
    <property type="match status" value="1"/>
</dbReference>
<feature type="transmembrane region" description="Helical" evidence="7">
    <location>
        <begin position="241"/>
        <end position="258"/>
    </location>
</feature>
<gene>
    <name evidence="7" type="primary">mraY</name>
    <name evidence="10" type="ORF">OMES3154_01085</name>
</gene>
<evidence type="ECO:0000256" key="9">
    <source>
        <dbReference type="PIRSR" id="PIRSR600715-1"/>
    </source>
</evidence>